<organism evidence="2 3">
    <name type="scientific">Lentzea albida</name>
    <dbReference type="NCBI Taxonomy" id="65499"/>
    <lineage>
        <taxon>Bacteria</taxon>
        <taxon>Bacillati</taxon>
        <taxon>Actinomycetota</taxon>
        <taxon>Actinomycetes</taxon>
        <taxon>Pseudonocardiales</taxon>
        <taxon>Pseudonocardiaceae</taxon>
        <taxon>Lentzea</taxon>
    </lineage>
</organism>
<gene>
    <name evidence="2" type="ORF">SAMN04488000_111328</name>
</gene>
<evidence type="ECO:0000313" key="3">
    <source>
        <dbReference type="Proteomes" id="UP000199503"/>
    </source>
</evidence>
<feature type="transmembrane region" description="Helical" evidence="1">
    <location>
        <begin position="65"/>
        <end position="88"/>
    </location>
</feature>
<keyword evidence="1" id="KW-1133">Transmembrane helix</keyword>
<dbReference type="AlphaFoldDB" id="A0A1H9RWR0"/>
<proteinExistence type="predicted"/>
<dbReference type="OrthoDB" id="9899678at2"/>
<name>A0A1H9RWR0_9PSEU</name>
<dbReference type="EMBL" id="FOFV01000011">
    <property type="protein sequence ID" value="SER77038.1"/>
    <property type="molecule type" value="Genomic_DNA"/>
</dbReference>
<dbReference type="Proteomes" id="UP000199503">
    <property type="component" value="Unassembled WGS sequence"/>
</dbReference>
<reference evidence="3" key="1">
    <citation type="submission" date="2016-10" db="EMBL/GenBank/DDBJ databases">
        <authorList>
            <person name="Varghese N."/>
            <person name="Submissions S."/>
        </authorList>
    </citation>
    <scope>NUCLEOTIDE SEQUENCE [LARGE SCALE GENOMIC DNA]</scope>
    <source>
        <strain evidence="3">DSM 44437</strain>
    </source>
</reference>
<keyword evidence="1" id="KW-0472">Membrane</keyword>
<accession>A0A1H9RWR0</accession>
<evidence type="ECO:0000256" key="1">
    <source>
        <dbReference type="SAM" id="Phobius"/>
    </source>
</evidence>
<evidence type="ECO:0000313" key="2">
    <source>
        <dbReference type="EMBL" id="SER77038.1"/>
    </source>
</evidence>
<keyword evidence="1" id="KW-0812">Transmembrane</keyword>
<dbReference type="STRING" id="65499.SAMN04488000_111328"/>
<keyword evidence="3" id="KW-1185">Reference proteome</keyword>
<protein>
    <submittedName>
        <fullName evidence="2">Uncharacterized protein</fullName>
    </submittedName>
</protein>
<sequence length="102" mass="10855">MSEEPQAGAFELRVQKERGVGTGPDWSSSYPADSVLRIQAAPTVEEAGVQATTEAVILLHSIRRILMWMLVIIPVLGAAAFITLLVIANAADPAACTSIYNC</sequence>
<dbReference type="RefSeq" id="WP_143091717.1">
    <property type="nucleotide sequence ID" value="NZ_FOFV01000011.1"/>
</dbReference>